<reference evidence="4" key="1">
    <citation type="submission" date="2022-06" db="EMBL/GenBank/DDBJ databases">
        <title>Genome Sequence of Candolleomyces eurysporus.</title>
        <authorList>
            <person name="Buettner E."/>
        </authorList>
    </citation>
    <scope>NUCLEOTIDE SEQUENCE</scope>
    <source>
        <strain evidence="4">VTCC 930004</strain>
    </source>
</reference>
<feature type="transmembrane region" description="Helical" evidence="2">
    <location>
        <begin position="152"/>
        <end position="174"/>
    </location>
</feature>
<keyword evidence="2" id="KW-1133">Transmembrane helix</keyword>
<dbReference type="EMBL" id="JANBPK010001664">
    <property type="protein sequence ID" value="KAJ2921146.1"/>
    <property type="molecule type" value="Genomic_DNA"/>
</dbReference>
<dbReference type="Proteomes" id="UP001140091">
    <property type="component" value="Unassembled WGS sequence"/>
</dbReference>
<dbReference type="OrthoDB" id="3219854at2759"/>
<feature type="transmembrane region" description="Helical" evidence="2">
    <location>
        <begin position="240"/>
        <end position="262"/>
    </location>
</feature>
<feature type="compositionally biased region" description="Polar residues" evidence="1">
    <location>
        <begin position="32"/>
        <end position="45"/>
    </location>
</feature>
<protein>
    <recommendedName>
        <fullName evidence="3">DUF6535 domain-containing protein</fullName>
    </recommendedName>
</protein>
<feature type="transmembrane region" description="Helical" evidence="2">
    <location>
        <begin position="201"/>
        <end position="228"/>
    </location>
</feature>
<dbReference type="InterPro" id="IPR045338">
    <property type="entry name" value="DUF6535"/>
</dbReference>
<accession>A0A9W8IPX1</accession>
<evidence type="ECO:0000256" key="2">
    <source>
        <dbReference type="SAM" id="Phobius"/>
    </source>
</evidence>
<name>A0A9W8IPX1_9AGAR</name>
<dbReference type="Gene3D" id="1.25.10.10">
    <property type="entry name" value="Leucine-rich Repeat Variant"/>
    <property type="match status" value="2"/>
</dbReference>
<dbReference type="Pfam" id="PF20153">
    <property type="entry name" value="DUF6535"/>
    <property type="match status" value="1"/>
</dbReference>
<evidence type="ECO:0000313" key="4">
    <source>
        <dbReference type="EMBL" id="KAJ2921146.1"/>
    </source>
</evidence>
<feature type="non-terminal residue" evidence="4">
    <location>
        <position position="1638"/>
    </location>
</feature>
<feature type="domain" description="DUF6535" evidence="3">
    <location>
        <begin position="68"/>
        <end position="230"/>
    </location>
</feature>
<proteinExistence type="predicted"/>
<keyword evidence="2" id="KW-0812">Transmembrane</keyword>
<keyword evidence="5" id="KW-1185">Reference proteome</keyword>
<dbReference type="InterPro" id="IPR016024">
    <property type="entry name" value="ARM-type_fold"/>
</dbReference>
<feature type="compositionally biased region" description="Basic and acidic residues" evidence="1">
    <location>
        <begin position="19"/>
        <end position="29"/>
    </location>
</feature>
<keyword evidence="2" id="KW-0472">Membrane</keyword>
<evidence type="ECO:0000259" key="3">
    <source>
        <dbReference type="Pfam" id="PF20153"/>
    </source>
</evidence>
<dbReference type="SUPFAM" id="SSF48371">
    <property type="entry name" value="ARM repeat"/>
    <property type="match status" value="3"/>
</dbReference>
<sequence length="1638" mass="182201">MEKRDSKVTDQYAIDGDDAERAQNHDTKLRTGGSSLGPNQESPTSEAKVGASKTTKIDFEFRSDARIWSLYLEDAEREAKETVEFWKTGLDSLLIFAGLFAGIVSSFLIDTRQDLQEDSEQILLGNILDTLRGMSIIDMVHIPDSQKWITGLWLISLYITLFSAIMGVLAKAWLADFVPVTSKGEAQDAYNRYKLDKEAKLWHLDGVITLVPFLVQVAAFLFLGGLIVQSIADDQTLGHTLLGFCVSGCAIYIVMTILPIRFASSPFNTPLSDLLLKFRRLEALRFGNLLMLPRFGKMLMAAIFTRPSNPEPTMDIINKELAEILHIKLIQSPKPQHIDEAVTEIAHPTFNPKWIRHLCRTDTPSYLLERFKICASTRISDLARSNEILCSYLLAFLRFVGALQQKLVAIPNGSTIGDSDDEPKNYQHLLDALRTSLTSGYPLHRWNTLPKSPRQLSFSLRTQIMCLLETLPEEYRTIVSQDPVLPELGLQPDEILDRPWELALQDIQSDHRLHFVLAACRGILQGKENVKTTGLYILSLCLAKAGCTASDTGRTSEWAGNISADERHSVRKLALELLPRLYTATITEVQKMATAALNDNNKIPSLLLEPEVGAAQAHLSQPILETLVSALGYAELPIDPLKMLSQVSDLKSHLFELDSIKTVSDIAVFGAEDSRKDGLHVLTNLVASSQEKLGEVTDALRTSVESGFKSCEQQQRMRTIAFVRAICKDPDNLFYSIVDGVIPALVEVALNADSTDVRQPALRLAMEMRQLKESFASRIRGAVPTALKNGLGHSESKECYRVLKDLSQNLKDDESSVASKKPRYAFAWEKNVDSARDIFPVVFEKIVRVAIHDNSESVCNQAFGLLEELCKNGHVSGSLKVDALAWLETVKGPGVRRSRALCVLETFIEKFDLPNVDFLKEIIEWAIGDEDNNVRCSCVRLIPTICKQRNSTPEILKVVKSAILSVQDKVLNEGDPNVCALWVQFLKDMEQHGAVEYMRNSTLTLPLCRRLYKIGPDDRRTWADILTTIGAFDPSGFKDVPNILFQMAMHDPDPGVQSKCLQCLSQLSEHIPLRVSPDVTPMIVRDTVNHFDDFVKNTNQRVRISHMQLLSAFKSHYLENGTIYQFFVPKSPLRMVIIELLKEVLSKLASTTLSDSDDDYRFEAVKTFSSLRELDDGNQDRSYHEVVHQFVDPMVKEHCFGVGIGDKTERVRRLWVKLATQIRGITRFTKIFDAAVKDSSSIVQAEGMASVQQLLTEAKFKGPLVGELAEALVSSLRAPEHTDRAVTVLTTVTAPQKAEKTEVEFQALPTLIETVIKEKMSDTAFESQDTFRFLFQNAELRDPIDNILPKAIESALEPNVGPIVRLAAINLFGKIIGCDPDHGESQSRYEAFFLGRNSDSQIISLLADIVIKDGDGDTRIAALQALKLACPLIRFREANKVAFCKIFETLLNEQAPKKHHSNARSALDSLVQFGDIASLSISQLLRAALIDGGQDLQSSAGRTLFDNFAALSIAISSSTITVAGKAVVKRLIETLPVVDNTATIVVHTLTPILRSHSLFARATAVELLLKLYRRHGHPNPEIFEPAILEIIALALDEKDDFGEIRITAIQLLVALSSGPTCEHISTYGRSENSILSSL</sequence>
<organism evidence="4 5">
    <name type="scientific">Candolleomyces eurysporus</name>
    <dbReference type="NCBI Taxonomy" id="2828524"/>
    <lineage>
        <taxon>Eukaryota</taxon>
        <taxon>Fungi</taxon>
        <taxon>Dikarya</taxon>
        <taxon>Basidiomycota</taxon>
        <taxon>Agaricomycotina</taxon>
        <taxon>Agaricomycetes</taxon>
        <taxon>Agaricomycetidae</taxon>
        <taxon>Agaricales</taxon>
        <taxon>Agaricineae</taxon>
        <taxon>Psathyrellaceae</taxon>
        <taxon>Candolleomyces</taxon>
    </lineage>
</organism>
<feature type="region of interest" description="Disordered" evidence="1">
    <location>
        <begin position="1"/>
        <end position="51"/>
    </location>
</feature>
<dbReference type="InterPro" id="IPR011989">
    <property type="entry name" value="ARM-like"/>
</dbReference>
<gene>
    <name evidence="4" type="ORF">H1R20_g15947</name>
</gene>
<comment type="caution">
    <text evidence="4">The sequence shown here is derived from an EMBL/GenBank/DDBJ whole genome shotgun (WGS) entry which is preliminary data.</text>
</comment>
<evidence type="ECO:0000313" key="5">
    <source>
        <dbReference type="Proteomes" id="UP001140091"/>
    </source>
</evidence>
<evidence type="ECO:0000256" key="1">
    <source>
        <dbReference type="SAM" id="MobiDB-lite"/>
    </source>
</evidence>